<dbReference type="EMBL" id="QXFX01002122">
    <property type="protein sequence ID" value="KAE9080477.1"/>
    <property type="molecule type" value="Genomic_DNA"/>
</dbReference>
<dbReference type="Proteomes" id="UP000488956">
    <property type="component" value="Unassembled WGS sequence"/>
</dbReference>
<evidence type="ECO:0000313" key="10">
    <source>
        <dbReference type="EMBL" id="KAE9302722.1"/>
    </source>
</evidence>
<dbReference type="EMBL" id="QXGB01002215">
    <property type="protein sequence ID" value="KAE9180243.1"/>
    <property type="molecule type" value="Genomic_DNA"/>
</dbReference>
<dbReference type="EMBL" id="QXGD01002255">
    <property type="protein sequence ID" value="KAE9191226.1"/>
    <property type="molecule type" value="Genomic_DNA"/>
</dbReference>
<evidence type="ECO:0000313" key="20">
    <source>
        <dbReference type="Proteomes" id="UP000486351"/>
    </source>
</evidence>
<evidence type="ECO:0000313" key="12">
    <source>
        <dbReference type="Proteomes" id="UP000429523"/>
    </source>
</evidence>
<dbReference type="EMBL" id="QXFW01000059">
    <property type="protein sequence ID" value="KAE9027506.1"/>
    <property type="molecule type" value="Genomic_DNA"/>
</dbReference>
<dbReference type="Proteomes" id="UP000437068">
    <property type="component" value="Unassembled WGS sequence"/>
</dbReference>
<protein>
    <submittedName>
        <fullName evidence="4">Uncharacterized protein</fullName>
    </submittedName>
</protein>
<evidence type="ECO:0000313" key="5">
    <source>
        <dbReference type="EMBL" id="KAE9080477.1"/>
    </source>
</evidence>
<evidence type="ECO:0000313" key="16">
    <source>
        <dbReference type="Proteomes" id="UP000440732"/>
    </source>
</evidence>
<evidence type="ECO:0000313" key="8">
    <source>
        <dbReference type="EMBL" id="KAE9191226.1"/>
    </source>
</evidence>
<reference evidence="12 13" key="1">
    <citation type="submission" date="2018-08" db="EMBL/GenBank/DDBJ databases">
        <title>Genomic investigation of the strawberry pathogen Phytophthora fragariae indicates pathogenicity is determined by transcriptional variation in three key races.</title>
        <authorList>
            <person name="Adams T.M."/>
            <person name="Armitage A.D."/>
            <person name="Sobczyk M.K."/>
            <person name="Bates H.J."/>
            <person name="Dunwell J.M."/>
            <person name="Nellist C.F."/>
            <person name="Harrison R.J."/>
        </authorList>
    </citation>
    <scope>NUCLEOTIDE SEQUENCE [LARGE SCALE GENOMIC DNA]</scope>
    <source>
        <strain evidence="11 14">A4</strain>
        <strain evidence="8 15">BC-1</strain>
        <strain evidence="9 19">BC-23</strain>
        <strain evidence="7 13">NOV-27</strain>
        <strain evidence="6 16">NOV-5</strain>
        <strain evidence="4 17">NOV-71</strain>
        <strain evidence="10 20">NOV-77</strain>
        <strain evidence="2 12">NOV-9</strain>
        <strain evidence="5 21">ONT-3</strain>
        <strain evidence="3 18">SCRP245</strain>
    </source>
</reference>
<evidence type="ECO:0000313" key="3">
    <source>
        <dbReference type="EMBL" id="KAE9027506.1"/>
    </source>
</evidence>
<evidence type="ECO:0000313" key="11">
    <source>
        <dbReference type="EMBL" id="KAE9320832.1"/>
    </source>
</evidence>
<evidence type="ECO:0000313" key="6">
    <source>
        <dbReference type="EMBL" id="KAE9103625.1"/>
    </source>
</evidence>
<gene>
    <name evidence="11" type="ORF">PF001_g5207</name>
    <name evidence="8" type="ORF">PF002_g24558</name>
    <name evidence="9" type="ORF">PF004_g21057</name>
    <name evidence="7" type="ORF">PF005_g23361</name>
    <name evidence="6" type="ORF">PF006_g22127</name>
    <name evidence="4" type="ORF">PF007_g23445</name>
    <name evidence="10" type="ORF">PF008_g22413</name>
    <name evidence="2" type="ORF">PF009_g2318</name>
    <name evidence="5" type="ORF">PF010_g22366</name>
    <name evidence="3" type="ORF">PF011_g2029</name>
</gene>
<accession>A0A6A3QNL7</accession>
<dbReference type="Proteomes" id="UP000433483">
    <property type="component" value="Unassembled WGS sequence"/>
</dbReference>
<evidence type="ECO:0000313" key="2">
    <source>
        <dbReference type="EMBL" id="KAE8948101.1"/>
    </source>
</evidence>
<dbReference type="Proteomes" id="UP000429523">
    <property type="component" value="Unassembled WGS sequence"/>
</dbReference>
<dbReference type="Proteomes" id="UP000441208">
    <property type="component" value="Unassembled WGS sequence"/>
</dbReference>
<feature type="region of interest" description="Disordered" evidence="1">
    <location>
        <begin position="1"/>
        <end position="23"/>
    </location>
</feature>
<dbReference type="EMBL" id="QXGC01001949">
    <property type="protein sequence ID" value="KAE9193278.1"/>
    <property type="molecule type" value="Genomic_DNA"/>
</dbReference>
<proteinExistence type="predicted"/>
<dbReference type="AlphaFoldDB" id="A0A6A3QNL7"/>
<organism evidence="4 17">
    <name type="scientific">Phytophthora fragariae</name>
    <dbReference type="NCBI Taxonomy" id="53985"/>
    <lineage>
        <taxon>Eukaryota</taxon>
        <taxon>Sar</taxon>
        <taxon>Stramenopiles</taxon>
        <taxon>Oomycota</taxon>
        <taxon>Peronosporomycetes</taxon>
        <taxon>Peronosporales</taxon>
        <taxon>Peronosporaceae</taxon>
        <taxon>Phytophthora</taxon>
    </lineage>
</organism>
<comment type="caution">
    <text evidence="4">The sequence shown here is derived from an EMBL/GenBank/DDBJ whole genome shotgun (WGS) entry which is preliminary data.</text>
</comment>
<dbReference type="EMBL" id="QXGF01000060">
    <property type="protein sequence ID" value="KAE8948101.1"/>
    <property type="molecule type" value="Genomic_DNA"/>
</dbReference>
<sequence length="38" mass="4124">MAGKLESPNNQKAADGIMTPPRKLRYDQCSAEGNSESQ</sequence>
<evidence type="ECO:0000313" key="21">
    <source>
        <dbReference type="Proteomes" id="UP000488956"/>
    </source>
</evidence>
<dbReference type="EMBL" id="QXGA01002115">
    <property type="protein sequence ID" value="KAE9103625.1"/>
    <property type="molecule type" value="Genomic_DNA"/>
</dbReference>
<evidence type="ECO:0000256" key="1">
    <source>
        <dbReference type="SAM" id="MobiDB-lite"/>
    </source>
</evidence>
<dbReference type="Proteomes" id="UP000440732">
    <property type="component" value="Unassembled WGS sequence"/>
</dbReference>
<evidence type="ECO:0000313" key="19">
    <source>
        <dbReference type="Proteomes" id="UP000476176"/>
    </source>
</evidence>
<evidence type="ECO:0000313" key="7">
    <source>
        <dbReference type="EMBL" id="KAE9180243.1"/>
    </source>
</evidence>
<dbReference type="Proteomes" id="UP000476176">
    <property type="component" value="Unassembled WGS sequence"/>
</dbReference>
<evidence type="ECO:0000313" key="4">
    <source>
        <dbReference type="EMBL" id="KAE9079442.1"/>
    </source>
</evidence>
<evidence type="ECO:0000313" key="15">
    <source>
        <dbReference type="Proteomes" id="UP000440367"/>
    </source>
</evidence>
<keyword evidence="13" id="KW-1185">Reference proteome</keyword>
<dbReference type="Proteomes" id="UP000440367">
    <property type="component" value="Unassembled WGS sequence"/>
</dbReference>
<evidence type="ECO:0000313" key="17">
    <source>
        <dbReference type="Proteomes" id="UP000441208"/>
    </source>
</evidence>
<name>A0A6A3QNL7_9STRA</name>
<evidence type="ECO:0000313" key="18">
    <source>
        <dbReference type="Proteomes" id="UP000460718"/>
    </source>
</evidence>
<dbReference type="EMBL" id="QXFY01002119">
    <property type="protein sequence ID" value="KAE9302722.1"/>
    <property type="molecule type" value="Genomic_DNA"/>
</dbReference>
<dbReference type="EMBL" id="QXGE01000190">
    <property type="protein sequence ID" value="KAE9320832.1"/>
    <property type="molecule type" value="Genomic_DNA"/>
</dbReference>
<evidence type="ECO:0000313" key="9">
    <source>
        <dbReference type="EMBL" id="KAE9193278.1"/>
    </source>
</evidence>
<dbReference type="EMBL" id="QXFZ01002215">
    <property type="protein sequence ID" value="KAE9079442.1"/>
    <property type="molecule type" value="Genomic_DNA"/>
</dbReference>
<dbReference type="Proteomes" id="UP000486351">
    <property type="component" value="Unassembled WGS sequence"/>
</dbReference>
<evidence type="ECO:0000313" key="14">
    <source>
        <dbReference type="Proteomes" id="UP000437068"/>
    </source>
</evidence>
<dbReference type="Proteomes" id="UP000460718">
    <property type="component" value="Unassembled WGS sequence"/>
</dbReference>
<evidence type="ECO:0000313" key="13">
    <source>
        <dbReference type="Proteomes" id="UP000433483"/>
    </source>
</evidence>